<organism evidence="9 10">
    <name type="scientific">Rhizosphaericola mali</name>
    <dbReference type="NCBI Taxonomy" id="2545455"/>
    <lineage>
        <taxon>Bacteria</taxon>
        <taxon>Pseudomonadati</taxon>
        <taxon>Bacteroidota</taxon>
        <taxon>Chitinophagia</taxon>
        <taxon>Chitinophagales</taxon>
        <taxon>Chitinophagaceae</taxon>
        <taxon>Rhizosphaericola</taxon>
    </lineage>
</organism>
<dbReference type="KEGG" id="arac:E0W69_013500"/>
<dbReference type="PANTHER" id="PTHR36699">
    <property type="entry name" value="LD-TRANSPEPTIDASE"/>
    <property type="match status" value="1"/>
</dbReference>
<feature type="active site" description="Proton donor/acceptor" evidence="7">
    <location>
        <position position="122"/>
    </location>
</feature>
<dbReference type="InterPro" id="IPR038063">
    <property type="entry name" value="Transpep_catalytic_dom"/>
</dbReference>
<proteinExistence type="inferred from homology"/>
<dbReference type="GO" id="GO:0004180">
    <property type="term" value="F:carboxypeptidase activity"/>
    <property type="evidence" value="ECO:0007669"/>
    <property type="project" value="UniProtKB-ARBA"/>
</dbReference>
<accession>A0A5P2G8G8</accession>
<dbReference type="SUPFAM" id="SSF141523">
    <property type="entry name" value="L,D-transpeptidase catalytic domain-like"/>
    <property type="match status" value="1"/>
</dbReference>
<feature type="domain" description="L,D-TPase catalytic" evidence="8">
    <location>
        <begin position="28"/>
        <end position="161"/>
    </location>
</feature>
<dbReference type="GO" id="GO:0008360">
    <property type="term" value="P:regulation of cell shape"/>
    <property type="evidence" value="ECO:0007669"/>
    <property type="project" value="UniProtKB-UniRule"/>
</dbReference>
<dbReference type="OrthoDB" id="9809748at2"/>
<dbReference type="EMBL" id="CP044016">
    <property type="protein sequence ID" value="QES90978.1"/>
    <property type="molecule type" value="Genomic_DNA"/>
</dbReference>
<comment type="pathway">
    <text evidence="1 7">Cell wall biogenesis; peptidoglycan biosynthesis.</text>
</comment>
<dbReference type="UniPathway" id="UPA00219"/>
<gene>
    <name evidence="9" type="ORF">E0W69_013500</name>
</gene>
<dbReference type="PANTHER" id="PTHR36699:SF1">
    <property type="entry name" value="L,D-TRANSPEPTIDASE YAFK-RELATED"/>
    <property type="match status" value="1"/>
</dbReference>
<dbReference type="GO" id="GO:0009252">
    <property type="term" value="P:peptidoglycan biosynthetic process"/>
    <property type="evidence" value="ECO:0007669"/>
    <property type="project" value="UniProtKB-UniPathway"/>
</dbReference>
<comment type="similarity">
    <text evidence="2">Belongs to the YkuD family.</text>
</comment>
<keyword evidence="10" id="KW-1185">Reference proteome</keyword>
<keyword evidence="4 7" id="KW-0133">Cell shape</keyword>
<keyword evidence="6 7" id="KW-0961">Cell wall biogenesis/degradation</keyword>
<reference evidence="9 10" key="1">
    <citation type="submission" date="2019-09" db="EMBL/GenBank/DDBJ databases">
        <title>Complete genome sequence of Arachidicoccus sp. B3-10 isolated from apple orchard soil.</title>
        <authorList>
            <person name="Kim H.S."/>
            <person name="Han K.-I."/>
            <person name="Suh M.K."/>
            <person name="Lee K.C."/>
            <person name="Eom M.K."/>
            <person name="Kim J.-S."/>
            <person name="Kang S.W."/>
            <person name="Sin Y."/>
            <person name="Lee J.-S."/>
        </authorList>
    </citation>
    <scope>NUCLEOTIDE SEQUENCE [LARGE SCALE GENOMIC DNA]</scope>
    <source>
        <strain evidence="9 10">B3-10</strain>
    </source>
</reference>
<evidence type="ECO:0000256" key="7">
    <source>
        <dbReference type="PROSITE-ProRule" id="PRU01373"/>
    </source>
</evidence>
<dbReference type="AlphaFoldDB" id="A0A5P2G8G8"/>
<dbReference type="GO" id="GO:0071555">
    <property type="term" value="P:cell wall organization"/>
    <property type="evidence" value="ECO:0007669"/>
    <property type="project" value="UniProtKB-UniRule"/>
</dbReference>
<feature type="active site" description="Nucleophile" evidence="7">
    <location>
        <position position="130"/>
    </location>
</feature>
<evidence type="ECO:0000256" key="5">
    <source>
        <dbReference type="ARBA" id="ARBA00022984"/>
    </source>
</evidence>
<evidence type="ECO:0000256" key="2">
    <source>
        <dbReference type="ARBA" id="ARBA00005992"/>
    </source>
</evidence>
<dbReference type="Proteomes" id="UP000292424">
    <property type="component" value="Chromosome"/>
</dbReference>
<name>A0A5P2G8G8_9BACT</name>
<dbReference type="CDD" id="cd16913">
    <property type="entry name" value="YkuD_like"/>
    <property type="match status" value="1"/>
</dbReference>
<evidence type="ECO:0000313" key="9">
    <source>
        <dbReference type="EMBL" id="QES90978.1"/>
    </source>
</evidence>
<evidence type="ECO:0000256" key="6">
    <source>
        <dbReference type="ARBA" id="ARBA00023316"/>
    </source>
</evidence>
<protein>
    <submittedName>
        <fullName evidence="9">L,D-transpeptidase family protein</fullName>
    </submittedName>
</protein>
<keyword evidence="5 7" id="KW-0573">Peptidoglycan synthesis</keyword>
<evidence type="ECO:0000256" key="3">
    <source>
        <dbReference type="ARBA" id="ARBA00022679"/>
    </source>
</evidence>
<dbReference type="Pfam" id="PF03734">
    <property type="entry name" value="YkuD"/>
    <property type="match status" value="1"/>
</dbReference>
<dbReference type="GO" id="GO:0016740">
    <property type="term" value="F:transferase activity"/>
    <property type="evidence" value="ECO:0007669"/>
    <property type="project" value="UniProtKB-KW"/>
</dbReference>
<evidence type="ECO:0000256" key="1">
    <source>
        <dbReference type="ARBA" id="ARBA00004752"/>
    </source>
</evidence>
<evidence type="ECO:0000313" key="10">
    <source>
        <dbReference type="Proteomes" id="UP000292424"/>
    </source>
</evidence>
<dbReference type="InterPro" id="IPR005490">
    <property type="entry name" value="LD_TPept_cat_dom"/>
</dbReference>
<dbReference type="PROSITE" id="PS52029">
    <property type="entry name" value="LD_TPASE"/>
    <property type="match status" value="1"/>
</dbReference>
<evidence type="ECO:0000256" key="4">
    <source>
        <dbReference type="ARBA" id="ARBA00022960"/>
    </source>
</evidence>
<evidence type="ECO:0000259" key="8">
    <source>
        <dbReference type="PROSITE" id="PS52029"/>
    </source>
</evidence>
<sequence>MTNRLKTLETKMRKDFDSLGIQWPIKEVYFRSFKYDGQLEVWVRDSDTMPFKLYKTYKVCAMAGSMGPKRVEGDFQVPEGFYYISEFNPRSEYHLSLKLNYPNESDRVLSDQVSPGGRIYIHGSCVTVGCIPLRDEQIEEVYLIAASARRYGQNYIPVHIFPVRFNNKKSLQYLYKSSKEDLELQRFEVGIKEAYDYFNENKKIPLIGINQKGDYMVLN</sequence>
<keyword evidence="3" id="KW-0808">Transferase</keyword>